<reference evidence="4" key="1">
    <citation type="journal article" date="2019" name="Int. J. Syst. Evol. Microbiol.">
        <title>The Global Catalogue of Microorganisms (GCM) 10K type strain sequencing project: providing services to taxonomists for standard genome sequencing and annotation.</title>
        <authorList>
            <consortium name="The Broad Institute Genomics Platform"/>
            <consortium name="The Broad Institute Genome Sequencing Center for Infectious Disease"/>
            <person name="Wu L."/>
            <person name="Ma J."/>
        </authorList>
    </citation>
    <scope>NUCLEOTIDE SEQUENCE [LARGE SCALE GENOMIC DNA]</scope>
    <source>
        <strain evidence="4">JCM 13002</strain>
    </source>
</reference>
<dbReference type="PANTHER" id="PTHR11786">
    <property type="entry name" value="N-HYDROXYARYLAMINE O-ACETYLTRANSFERASE"/>
    <property type="match status" value="1"/>
</dbReference>
<dbReference type="Gene3D" id="2.40.128.150">
    <property type="entry name" value="Cysteine proteinases"/>
    <property type="match status" value="1"/>
</dbReference>
<accession>A0ABP4ESI6</accession>
<proteinExistence type="inferred from homology"/>
<sequence>MDARQVAAYLDRIGLPRPEHADAAALRALQLAHLHAVPFETLSVARGEPIVLTERALWEKLVERRRGGFCYELNGAFAGLLTALGHRVELLAGRVFGRDGRPGPPFDHMALRVLLDKPWLVDVGFGRFSHHPLRLDGRGEQSDPAGRFTLRPHGAELDVLMDGEPQYRLDLRPYALADFGPTCWWQATSPESHFTRSTTCSRLTGEGRITLAGTRLIRTGADGSRSEEQLTGEQALAAYREHFGIELDALPVSAPPRPGRH</sequence>
<dbReference type="SUPFAM" id="SSF54001">
    <property type="entry name" value="Cysteine proteinases"/>
    <property type="match status" value="1"/>
</dbReference>
<dbReference type="InterPro" id="IPR001447">
    <property type="entry name" value="Arylamine_N-AcTrfase"/>
</dbReference>
<evidence type="ECO:0000256" key="2">
    <source>
        <dbReference type="RuleBase" id="RU003452"/>
    </source>
</evidence>
<dbReference type="Gene3D" id="3.30.2140.10">
    <property type="entry name" value="Arylamine N-acetyltransferase"/>
    <property type="match status" value="1"/>
</dbReference>
<evidence type="ECO:0000313" key="3">
    <source>
        <dbReference type="EMBL" id="GAA1121177.1"/>
    </source>
</evidence>
<dbReference type="PANTHER" id="PTHR11786:SF0">
    <property type="entry name" value="ARYLAMINE N-ACETYLTRANSFERASE 4-RELATED"/>
    <property type="match status" value="1"/>
</dbReference>
<dbReference type="Proteomes" id="UP001499987">
    <property type="component" value="Unassembled WGS sequence"/>
</dbReference>
<dbReference type="Pfam" id="PF00797">
    <property type="entry name" value="Acetyltransf_2"/>
    <property type="match status" value="1"/>
</dbReference>
<dbReference type="InterPro" id="IPR038765">
    <property type="entry name" value="Papain-like_cys_pep_sf"/>
</dbReference>
<evidence type="ECO:0000256" key="1">
    <source>
        <dbReference type="ARBA" id="ARBA00006547"/>
    </source>
</evidence>
<dbReference type="RefSeq" id="WP_344627861.1">
    <property type="nucleotide sequence ID" value="NZ_BAAALD010000123.1"/>
</dbReference>
<gene>
    <name evidence="3" type="ORF">GCM10009663_70940</name>
</gene>
<organism evidence="3 4">
    <name type="scientific">Kitasatospora arboriphila</name>
    <dbReference type="NCBI Taxonomy" id="258052"/>
    <lineage>
        <taxon>Bacteria</taxon>
        <taxon>Bacillati</taxon>
        <taxon>Actinomycetota</taxon>
        <taxon>Actinomycetes</taxon>
        <taxon>Kitasatosporales</taxon>
        <taxon>Streptomycetaceae</taxon>
        <taxon>Kitasatospora</taxon>
    </lineage>
</organism>
<comment type="caution">
    <text evidence="3">The sequence shown here is derived from an EMBL/GenBank/DDBJ whole genome shotgun (WGS) entry which is preliminary data.</text>
</comment>
<evidence type="ECO:0000313" key="4">
    <source>
        <dbReference type="Proteomes" id="UP001499987"/>
    </source>
</evidence>
<keyword evidence="4" id="KW-1185">Reference proteome</keyword>
<dbReference type="EMBL" id="BAAALD010000123">
    <property type="protein sequence ID" value="GAA1121177.1"/>
    <property type="molecule type" value="Genomic_DNA"/>
</dbReference>
<name>A0ABP4ESI6_9ACTN</name>
<protein>
    <submittedName>
        <fullName evidence="3">Arylamine N-acetyltransferase</fullName>
    </submittedName>
</protein>
<comment type="similarity">
    <text evidence="1 2">Belongs to the arylamine N-acetyltransferase family.</text>
</comment>
<dbReference type="PRINTS" id="PR01543">
    <property type="entry name" value="ANATRNSFRASE"/>
</dbReference>